<keyword evidence="1" id="KW-0812">Transmembrane</keyword>
<feature type="transmembrane region" description="Helical" evidence="1">
    <location>
        <begin position="37"/>
        <end position="57"/>
    </location>
</feature>
<sequence length="59" mass="6539">MLVVIPEEGYLLNFEEKVFVSASGGYCRKQFVNLKGLLCSGSLMGLMFLLPLPAMLLKE</sequence>
<keyword evidence="3" id="KW-1185">Reference proteome</keyword>
<dbReference type="EMBL" id="JABWDY010018093">
    <property type="protein sequence ID" value="KAF5194921.1"/>
    <property type="molecule type" value="Genomic_DNA"/>
</dbReference>
<dbReference type="AlphaFoldDB" id="A0A7J6WC70"/>
<protein>
    <submittedName>
        <fullName evidence="2">Uncharacterized protein</fullName>
    </submittedName>
</protein>
<keyword evidence="1" id="KW-0472">Membrane</keyword>
<comment type="caution">
    <text evidence="2">The sequence shown here is derived from an EMBL/GenBank/DDBJ whole genome shotgun (WGS) entry which is preliminary data.</text>
</comment>
<evidence type="ECO:0000313" key="2">
    <source>
        <dbReference type="EMBL" id="KAF5194921.1"/>
    </source>
</evidence>
<keyword evidence="1" id="KW-1133">Transmembrane helix</keyword>
<evidence type="ECO:0000256" key="1">
    <source>
        <dbReference type="SAM" id="Phobius"/>
    </source>
</evidence>
<proteinExistence type="predicted"/>
<name>A0A7J6WC70_THATH</name>
<dbReference type="Proteomes" id="UP000554482">
    <property type="component" value="Unassembled WGS sequence"/>
</dbReference>
<reference evidence="2 3" key="1">
    <citation type="submission" date="2020-06" db="EMBL/GenBank/DDBJ databases">
        <title>Transcriptomic and genomic resources for Thalictrum thalictroides and T. hernandezii: Facilitating candidate gene discovery in an emerging model plant lineage.</title>
        <authorList>
            <person name="Arias T."/>
            <person name="Riano-Pachon D.M."/>
            <person name="Di Stilio V.S."/>
        </authorList>
    </citation>
    <scope>NUCLEOTIDE SEQUENCE [LARGE SCALE GENOMIC DNA]</scope>
    <source>
        <strain evidence="3">cv. WT478/WT964</strain>
        <tissue evidence="2">Leaves</tissue>
    </source>
</reference>
<organism evidence="2 3">
    <name type="scientific">Thalictrum thalictroides</name>
    <name type="common">Rue-anemone</name>
    <name type="synonym">Anemone thalictroides</name>
    <dbReference type="NCBI Taxonomy" id="46969"/>
    <lineage>
        <taxon>Eukaryota</taxon>
        <taxon>Viridiplantae</taxon>
        <taxon>Streptophyta</taxon>
        <taxon>Embryophyta</taxon>
        <taxon>Tracheophyta</taxon>
        <taxon>Spermatophyta</taxon>
        <taxon>Magnoliopsida</taxon>
        <taxon>Ranunculales</taxon>
        <taxon>Ranunculaceae</taxon>
        <taxon>Thalictroideae</taxon>
        <taxon>Thalictrum</taxon>
    </lineage>
</organism>
<gene>
    <name evidence="2" type="ORF">FRX31_015492</name>
</gene>
<accession>A0A7J6WC70</accession>
<evidence type="ECO:0000313" key="3">
    <source>
        <dbReference type="Proteomes" id="UP000554482"/>
    </source>
</evidence>